<feature type="transmembrane region" description="Helical" evidence="1">
    <location>
        <begin position="21"/>
        <end position="39"/>
    </location>
</feature>
<keyword evidence="1" id="KW-1133">Transmembrane helix</keyword>
<feature type="transmembrane region" description="Helical" evidence="1">
    <location>
        <begin position="125"/>
        <end position="146"/>
    </location>
</feature>
<keyword evidence="1" id="KW-0812">Transmembrane</keyword>
<dbReference type="AlphaFoldDB" id="A0A953HYN9"/>
<comment type="caution">
    <text evidence="3">The sequence shown here is derived from an EMBL/GenBank/DDBJ whole genome shotgun (WGS) entry which is preliminary data.</text>
</comment>
<feature type="domain" description="DUF1648" evidence="2">
    <location>
        <begin position="26"/>
        <end position="72"/>
    </location>
</feature>
<keyword evidence="1" id="KW-0472">Membrane</keyword>
<sequence length="227" mass="25416">MAVAMKEFTYRVDRRTVAGDWPFFAFLLATIAVTAWAFPRLPDQAAVHFDAAGTADRFAGPWFLALWWPIFATGLYLLLLVLPLADPRRANYASFGRIYGYLRQATPAFLLVIHLAQLADALGMPISPLSVALVVMSALFLLLGLVMDRFRYNYFVGFRTPWTLASEEVWNRTPAFGSRVWVALSLLNALVVLLPLHLQLWASMGVIAVMVVVPVVYSHLVFRQVNA</sequence>
<dbReference type="PIRSF" id="PIRSF038959">
    <property type="entry name" value="SdpI"/>
    <property type="match status" value="1"/>
</dbReference>
<dbReference type="Proteomes" id="UP000732377">
    <property type="component" value="Unassembled WGS sequence"/>
</dbReference>
<feature type="transmembrane region" description="Helical" evidence="1">
    <location>
        <begin position="180"/>
        <end position="198"/>
    </location>
</feature>
<protein>
    <recommendedName>
        <fullName evidence="2">DUF1648 domain-containing protein</fullName>
    </recommendedName>
</protein>
<feature type="transmembrane region" description="Helical" evidence="1">
    <location>
        <begin position="59"/>
        <end position="81"/>
    </location>
</feature>
<proteinExistence type="predicted"/>
<dbReference type="PANTHER" id="PTHR37810">
    <property type="entry name" value="IMMUNITY PROTEIN SDPI"/>
    <property type="match status" value="1"/>
</dbReference>
<evidence type="ECO:0000313" key="3">
    <source>
        <dbReference type="EMBL" id="MBY6275087.1"/>
    </source>
</evidence>
<reference evidence="3" key="1">
    <citation type="submission" date="2017-11" db="EMBL/GenBank/DDBJ databases">
        <title>Three new genomes from thermophilic consortium.</title>
        <authorList>
            <person name="Quaggio R."/>
            <person name="Amgarten D."/>
            <person name="Setubal J.C."/>
        </authorList>
    </citation>
    <scope>NUCLEOTIDE SEQUENCE</scope>
    <source>
        <strain evidence="3">ZCTH01-B2</strain>
    </source>
</reference>
<dbReference type="GO" id="GO:0009636">
    <property type="term" value="P:response to toxic substance"/>
    <property type="evidence" value="ECO:0007669"/>
    <property type="project" value="TreeGrafter"/>
</dbReference>
<dbReference type="Pfam" id="PF13630">
    <property type="entry name" value="SdpI"/>
    <property type="match status" value="1"/>
</dbReference>
<gene>
    <name evidence="3" type="ORF">CWE10_02565</name>
</gene>
<name>A0A953HYN9_SYMTR</name>
<evidence type="ECO:0000256" key="1">
    <source>
        <dbReference type="SAM" id="Phobius"/>
    </source>
</evidence>
<dbReference type="InterPro" id="IPR012867">
    <property type="entry name" value="DUF1648"/>
</dbReference>
<feature type="transmembrane region" description="Helical" evidence="1">
    <location>
        <begin position="101"/>
        <end position="119"/>
    </location>
</feature>
<evidence type="ECO:0000313" key="4">
    <source>
        <dbReference type="Proteomes" id="UP000732377"/>
    </source>
</evidence>
<dbReference type="InterPro" id="IPR025962">
    <property type="entry name" value="SdpI/YhfL"/>
</dbReference>
<feature type="transmembrane region" description="Helical" evidence="1">
    <location>
        <begin position="204"/>
        <end position="222"/>
    </location>
</feature>
<organism evidence="3 4">
    <name type="scientific">Symbiobacterium thermophilum</name>
    <dbReference type="NCBI Taxonomy" id="2734"/>
    <lineage>
        <taxon>Bacteria</taxon>
        <taxon>Bacillati</taxon>
        <taxon>Bacillota</taxon>
        <taxon>Clostridia</taxon>
        <taxon>Eubacteriales</taxon>
        <taxon>Symbiobacteriaceae</taxon>
        <taxon>Symbiobacterium</taxon>
    </lineage>
</organism>
<accession>A0A953HYN9</accession>
<dbReference type="PANTHER" id="PTHR37810:SF5">
    <property type="entry name" value="IMMUNITY PROTEIN SDPI"/>
    <property type="match status" value="1"/>
</dbReference>
<dbReference type="Pfam" id="PF07853">
    <property type="entry name" value="DUF1648"/>
    <property type="match status" value="1"/>
</dbReference>
<dbReference type="EMBL" id="PIUK01000012">
    <property type="protein sequence ID" value="MBY6275087.1"/>
    <property type="molecule type" value="Genomic_DNA"/>
</dbReference>
<evidence type="ECO:0000259" key="2">
    <source>
        <dbReference type="Pfam" id="PF07853"/>
    </source>
</evidence>
<dbReference type="InterPro" id="IPR026272">
    <property type="entry name" value="SdpI"/>
</dbReference>